<proteinExistence type="predicted"/>
<protein>
    <recommendedName>
        <fullName evidence="4">Bile acid acyltransferase/acyl-CoA thioester hydrolase-like protein</fullName>
    </recommendedName>
</protein>
<dbReference type="PANTHER" id="PTHR43265">
    <property type="entry name" value="ESTERASE ESTD"/>
    <property type="match status" value="1"/>
</dbReference>
<organism evidence="2 3">
    <name type="scientific">Spirosoma oryzae</name>
    <dbReference type="NCBI Taxonomy" id="1469603"/>
    <lineage>
        <taxon>Bacteria</taxon>
        <taxon>Pseudomonadati</taxon>
        <taxon>Bacteroidota</taxon>
        <taxon>Cytophagia</taxon>
        <taxon>Cytophagales</taxon>
        <taxon>Cytophagaceae</taxon>
        <taxon>Spirosoma</taxon>
    </lineage>
</organism>
<keyword evidence="3" id="KW-1185">Reference proteome</keyword>
<dbReference type="AlphaFoldDB" id="A0A2T0RG16"/>
<dbReference type="InterPro" id="IPR053145">
    <property type="entry name" value="AB_hydrolase_Est10"/>
</dbReference>
<evidence type="ECO:0008006" key="4">
    <source>
        <dbReference type="Google" id="ProtNLM"/>
    </source>
</evidence>
<dbReference type="Gene3D" id="3.40.50.1820">
    <property type="entry name" value="alpha/beta hydrolase"/>
    <property type="match status" value="1"/>
</dbReference>
<sequence>MKTRLLVVFWLLATELVNAQQTSHQLITFSIPFGADTTQFVLVGDRHQLTNKKPILIFRQGSLPIPLLTRNPKNQQISLTELPAPVYDYRHKYHILMIAKPGIPLQVEDTYLDTLFSGKPALAMFPRAYHARNYLEYYVDQTNAVLTYVLKQPWADARRVVIVGGSEGYQVSLKTAYTNKQITHLIAYSGNVEGRQQAQIREARASGIGSPLQQAQAQQLVERLQKDWLAVCRDSLNTTNATVGDSNRSIYSFSHTNNVHYLTSLHIPICIVSGTADVRAHSNDVLPLEFARRGKTNLTLKTYVDLDHSLRHISYDSGGQVVGKVYDGNRVHCDYLEWLDSH</sequence>
<dbReference type="EMBL" id="PVTE01000062">
    <property type="protein sequence ID" value="PRY20050.1"/>
    <property type="molecule type" value="Genomic_DNA"/>
</dbReference>
<evidence type="ECO:0000256" key="1">
    <source>
        <dbReference type="SAM" id="SignalP"/>
    </source>
</evidence>
<accession>A0A2T0RG16</accession>
<evidence type="ECO:0000313" key="3">
    <source>
        <dbReference type="Proteomes" id="UP000238375"/>
    </source>
</evidence>
<dbReference type="InterPro" id="IPR029058">
    <property type="entry name" value="AB_hydrolase_fold"/>
</dbReference>
<dbReference type="RefSeq" id="WP_106141102.1">
    <property type="nucleotide sequence ID" value="NZ_PVTE01000062.1"/>
</dbReference>
<reference evidence="2 3" key="1">
    <citation type="submission" date="2018-03" db="EMBL/GenBank/DDBJ databases">
        <title>Genomic Encyclopedia of Archaeal and Bacterial Type Strains, Phase II (KMG-II): from individual species to whole genera.</title>
        <authorList>
            <person name="Goeker M."/>
        </authorList>
    </citation>
    <scope>NUCLEOTIDE SEQUENCE [LARGE SCALE GENOMIC DNA]</scope>
    <source>
        <strain evidence="2 3">DSM 28354</strain>
    </source>
</reference>
<comment type="caution">
    <text evidence="2">The sequence shown here is derived from an EMBL/GenBank/DDBJ whole genome shotgun (WGS) entry which is preliminary data.</text>
</comment>
<feature type="chain" id="PRO_5015406758" description="Bile acid acyltransferase/acyl-CoA thioester hydrolase-like protein" evidence="1">
    <location>
        <begin position="20"/>
        <end position="342"/>
    </location>
</feature>
<keyword evidence="1" id="KW-0732">Signal</keyword>
<dbReference type="SUPFAM" id="SSF53474">
    <property type="entry name" value="alpha/beta-Hydrolases"/>
    <property type="match status" value="1"/>
</dbReference>
<dbReference type="OrthoDB" id="1118238at2"/>
<dbReference type="PANTHER" id="PTHR43265:SF1">
    <property type="entry name" value="ESTERASE ESTD"/>
    <property type="match status" value="1"/>
</dbReference>
<dbReference type="GO" id="GO:0052689">
    <property type="term" value="F:carboxylic ester hydrolase activity"/>
    <property type="evidence" value="ECO:0007669"/>
    <property type="project" value="TreeGrafter"/>
</dbReference>
<feature type="signal peptide" evidence="1">
    <location>
        <begin position="1"/>
        <end position="19"/>
    </location>
</feature>
<evidence type="ECO:0000313" key="2">
    <source>
        <dbReference type="EMBL" id="PRY20050.1"/>
    </source>
</evidence>
<dbReference type="Proteomes" id="UP000238375">
    <property type="component" value="Unassembled WGS sequence"/>
</dbReference>
<name>A0A2T0RG16_9BACT</name>
<gene>
    <name evidence="2" type="ORF">CLV58_1624</name>
</gene>